<feature type="region of interest" description="Disordered" evidence="1">
    <location>
        <begin position="124"/>
        <end position="163"/>
    </location>
</feature>
<dbReference type="STRING" id="914237.A0A1E1JR37"/>
<accession>A0A1E1JR37</accession>
<proteinExistence type="predicted"/>
<name>A0A1E1JR37_9HELO</name>
<feature type="transmembrane region" description="Helical" evidence="2">
    <location>
        <begin position="733"/>
        <end position="758"/>
    </location>
</feature>
<keyword evidence="4" id="KW-1185">Reference proteome</keyword>
<dbReference type="EMBL" id="FJUW01000001">
    <property type="protein sequence ID" value="CZS88112.1"/>
    <property type="molecule type" value="Genomic_DNA"/>
</dbReference>
<evidence type="ECO:0000256" key="2">
    <source>
        <dbReference type="SAM" id="Phobius"/>
    </source>
</evidence>
<dbReference type="Proteomes" id="UP000178129">
    <property type="component" value="Unassembled WGS sequence"/>
</dbReference>
<feature type="compositionally biased region" description="Basic and acidic residues" evidence="1">
    <location>
        <begin position="607"/>
        <end position="628"/>
    </location>
</feature>
<feature type="transmembrane region" description="Helical" evidence="2">
    <location>
        <begin position="369"/>
        <end position="390"/>
    </location>
</feature>
<feature type="region of interest" description="Disordered" evidence="1">
    <location>
        <begin position="1"/>
        <end position="111"/>
    </location>
</feature>
<protein>
    <submittedName>
        <fullName evidence="3">Uncharacterized protein</fullName>
    </submittedName>
</protein>
<evidence type="ECO:0000313" key="4">
    <source>
        <dbReference type="Proteomes" id="UP000178129"/>
    </source>
</evidence>
<dbReference type="AlphaFoldDB" id="A0A1E1JR37"/>
<feature type="transmembrane region" description="Helical" evidence="2">
    <location>
        <begin position="633"/>
        <end position="658"/>
    </location>
</feature>
<gene>
    <name evidence="3" type="ORF">RCO7_01079</name>
</gene>
<feature type="transmembrane region" description="Helical" evidence="2">
    <location>
        <begin position="520"/>
        <end position="546"/>
    </location>
</feature>
<feature type="transmembrane region" description="Helical" evidence="2">
    <location>
        <begin position="478"/>
        <end position="500"/>
    </location>
</feature>
<dbReference type="PANTHER" id="PTHR37544">
    <property type="entry name" value="SPRAY-RELATED"/>
    <property type="match status" value="1"/>
</dbReference>
<reference evidence="4" key="1">
    <citation type="submission" date="2016-03" db="EMBL/GenBank/DDBJ databases">
        <authorList>
            <person name="Ploux O."/>
        </authorList>
    </citation>
    <scope>NUCLEOTIDE SEQUENCE [LARGE SCALE GENOMIC DNA]</scope>
    <source>
        <strain evidence="4">UK7</strain>
    </source>
</reference>
<keyword evidence="2" id="KW-1133">Transmembrane helix</keyword>
<feature type="compositionally biased region" description="Polar residues" evidence="1">
    <location>
        <begin position="124"/>
        <end position="141"/>
    </location>
</feature>
<keyword evidence="2" id="KW-0472">Membrane</keyword>
<evidence type="ECO:0000313" key="3">
    <source>
        <dbReference type="EMBL" id="CZS88112.1"/>
    </source>
</evidence>
<keyword evidence="2" id="KW-0812">Transmembrane</keyword>
<feature type="transmembrane region" description="Helical" evidence="2">
    <location>
        <begin position="778"/>
        <end position="802"/>
    </location>
</feature>
<dbReference type="Pfam" id="PF11915">
    <property type="entry name" value="DUF3433"/>
    <property type="match status" value="2"/>
</dbReference>
<dbReference type="PANTHER" id="PTHR37544:SF3">
    <property type="entry name" value="SPRAY"/>
    <property type="match status" value="1"/>
</dbReference>
<comment type="caution">
    <text evidence="3">The sequence shown here is derived from an EMBL/GenBank/DDBJ whole genome shotgun (WGS) entry which is preliminary data.</text>
</comment>
<sequence length="900" mass="99287">MANSGSGDDYPYPWGGSIPKGRPDLKHQGSSTSDVSSLGGYQPDHRDSVVSVPSPPLEHSRSYTRDEVDISRVQISSGEGYDITSPYERSRNHGKLSPKLPETLRFGTPSPTFKSGLKVFRSAQTSQSYEPISSPSVGPNTSMRSSRRYSSRRSGSSSSLLNMNHGTIHEGEEIDLSLLGSAIPMGMATHKTAYASGDEEDEHATIMSPMGFDVSSFLGPPQNEEQLRVVNRQEAAGILTGGLGAGWKPDATIRSADLYANSPISPNTPGGLTRGISFRKPSLHRAPALTRKQTVREMGQFEANKRGKIIEVIVEEPTFDMSSFTGDSSASINFDQISGPTGTRKSTIPVATSETFYPQDNWKPFSMRWPYITGLITISVILAAAQEYLFQKGALYTFASASKLSTWSYFTFKYLPTLVAVSFGVLWQVTDFEVKRLEAYYQLSRQGGALAAESINVDYITFFNFLRPIRALQYKHYAVAVSSIATLMAVSLVPTLQAASIELKKSKRSEEPGFEGEQEIIINAILSRVLSAILILIAGLGSLLVWQLGSRPSGLVADVKGIAGIAAMANRSHILMDFKNMDTATPELIHQTLKSHRYSLRNSSLAPEDKVPLTQEEKDKHDQRTRQDNPHPLMLRLIAGIPFIIGMILFMILVPIILFVDIANSLTTRAPWFLTALAVFIKLAWGTLETDVRMIEPFYILSRRHASPKVLTLDYTAMAFGWMPFRAFANGNVLVGLVGLGSVFAEILTICSTSFANVDGTRYIHASSEPDDGEETPVTFWASFGLALFIISFLCLVAGLVYSRRRHPFLPRQPNTIASILAFIHQSKMLYDFVGTEKMNNDEMVRKLGSLGKTYGLGWFTGRDGEIHCGVDEEELVSAYKHGDDARKASQPWRDFNEFY</sequence>
<feature type="compositionally biased region" description="Basic and acidic residues" evidence="1">
    <location>
        <begin position="58"/>
        <end position="70"/>
    </location>
</feature>
<dbReference type="InterPro" id="IPR021840">
    <property type="entry name" value="DUF3433"/>
</dbReference>
<feature type="transmembrane region" description="Helical" evidence="2">
    <location>
        <begin position="411"/>
        <end position="429"/>
    </location>
</feature>
<evidence type="ECO:0000256" key="1">
    <source>
        <dbReference type="SAM" id="MobiDB-lite"/>
    </source>
</evidence>
<organism evidence="3 4">
    <name type="scientific">Rhynchosporium graminicola</name>
    <dbReference type="NCBI Taxonomy" id="2792576"/>
    <lineage>
        <taxon>Eukaryota</taxon>
        <taxon>Fungi</taxon>
        <taxon>Dikarya</taxon>
        <taxon>Ascomycota</taxon>
        <taxon>Pezizomycotina</taxon>
        <taxon>Leotiomycetes</taxon>
        <taxon>Helotiales</taxon>
        <taxon>Ploettnerulaceae</taxon>
        <taxon>Rhynchosporium</taxon>
    </lineage>
</organism>
<dbReference type="InParanoid" id="A0A1E1JR37"/>
<feature type="transmembrane region" description="Helical" evidence="2">
    <location>
        <begin position="670"/>
        <end position="688"/>
    </location>
</feature>
<feature type="region of interest" description="Disordered" evidence="1">
    <location>
        <begin position="602"/>
        <end position="628"/>
    </location>
</feature>